<dbReference type="KEGG" id="nwl:NWFMUON74_37870"/>
<feature type="chain" id="PRO_5028922762" description="Secreted protein" evidence="1">
    <location>
        <begin position="31"/>
        <end position="69"/>
    </location>
</feature>
<dbReference type="GeneID" id="80348300"/>
<dbReference type="RefSeq" id="WP_187683169.1">
    <property type="nucleotide sequence ID" value="NZ_AP023396.1"/>
</dbReference>
<protein>
    <recommendedName>
        <fullName evidence="4">Secreted protein</fullName>
    </recommendedName>
</protein>
<organism evidence="2 3">
    <name type="scientific">Nocardia wallacei</name>
    <dbReference type="NCBI Taxonomy" id="480035"/>
    <lineage>
        <taxon>Bacteria</taxon>
        <taxon>Bacillati</taxon>
        <taxon>Actinomycetota</taxon>
        <taxon>Actinomycetes</taxon>
        <taxon>Mycobacteriales</taxon>
        <taxon>Nocardiaceae</taxon>
        <taxon>Nocardia</taxon>
    </lineage>
</organism>
<gene>
    <name evidence="2" type="ORF">NWFMUON74_37870</name>
</gene>
<proteinExistence type="predicted"/>
<feature type="signal peptide" evidence="1">
    <location>
        <begin position="1"/>
        <end position="30"/>
    </location>
</feature>
<dbReference type="AlphaFoldDB" id="A0A7G1KLA1"/>
<accession>A0A7G1KLA1</accession>
<reference evidence="2 3" key="1">
    <citation type="submission" date="2020-08" db="EMBL/GenBank/DDBJ databases">
        <title>Genome Sequencing of Nocardia wallacei strain FMUON74 and assembly.</title>
        <authorList>
            <person name="Toyokawa M."/>
            <person name="Uesaka K."/>
        </authorList>
    </citation>
    <scope>NUCLEOTIDE SEQUENCE [LARGE SCALE GENOMIC DNA]</scope>
    <source>
        <strain evidence="2 3">FMUON74</strain>
    </source>
</reference>
<evidence type="ECO:0000313" key="3">
    <source>
        <dbReference type="Proteomes" id="UP000516173"/>
    </source>
</evidence>
<sequence length="69" mass="6884">MGIKRNAVRQSVAAAAVGMALVTVSGPASAAEPIDSGSYSGSGYLLEAALNAFCVLTGSRPGCWGDRPV</sequence>
<dbReference type="Proteomes" id="UP000516173">
    <property type="component" value="Chromosome"/>
</dbReference>
<keyword evidence="3" id="KW-1185">Reference proteome</keyword>
<evidence type="ECO:0000313" key="2">
    <source>
        <dbReference type="EMBL" id="BCK56015.1"/>
    </source>
</evidence>
<evidence type="ECO:0008006" key="4">
    <source>
        <dbReference type="Google" id="ProtNLM"/>
    </source>
</evidence>
<dbReference type="EMBL" id="AP023396">
    <property type="protein sequence ID" value="BCK56015.1"/>
    <property type="molecule type" value="Genomic_DNA"/>
</dbReference>
<keyword evidence="1" id="KW-0732">Signal</keyword>
<name>A0A7G1KLA1_9NOCA</name>
<evidence type="ECO:0000256" key="1">
    <source>
        <dbReference type="SAM" id="SignalP"/>
    </source>
</evidence>